<reference evidence="2 3" key="2">
    <citation type="submission" date="2019-05" db="EMBL/GenBank/DDBJ databases">
        <title>Glycomyces buryatensis sp. nov.</title>
        <authorList>
            <person name="Nikitina E."/>
        </authorList>
    </citation>
    <scope>NUCLEOTIDE SEQUENCE [LARGE SCALE GENOMIC DNA]</scope>
    <source>
        <strain evidence="2 3">18</strain>
    </source>
</reference>
<dbReference type="PANTHER" id="PTHR10803:SF31">
    <property type="entry name" value="ATPASE RV3679-RELATED"/>
    <property type="match status" value="1"/>
</dbReference>
<sequence>MSATAPPVPRLHIVTGKGGTGKTTVAAALALALAGNGRRVLLVEVEGRQGIAPLFDAPPLPYQERHLTAGLDGGEIFGQAVDADEALLDYLTMFYRLGSAGRVLRKFGAIDFATTIAPGLRDILLTGKLKEAVSRTESDRMTYDAVVLDAPPTGRVVKFLNVTVESGRLAKTGPIGKHSRSVARLLHSSLTAVHLVTTPAAMPVQETVDAAAELRKADLPVGRVVLNKVAGTKTADITADQLREGLERSNLPSTAAQVAGLLTEYEANRAEIEAAGAYRDRLERLRRPIDELALLPEGVDLSGLYQLAGVLRKGLGPARRSIADAPSNPEGGGRD</sequence>
<dbReference type="InterPro" id="IPR025723">
    <property type="entry name" value="ArsA/GET3_ATPase-like"/>
</dbReference>
<dbReference type="OrthoDB" id="5242836at2"/>
<dbReference type="AlphaFoldDB" id="A0A4S8QBC4"/>
<dbReference type="Pfam" id="PF02374">
    <property type="entry name" value="ArsA_ATPase"/>
    <property type="match status" value="1"/>
</dbReference>
<protein>
    <submittedName>
        <fullName evidence="2">ATPase</fullName>
    </submittedName>
</protein>
<dbReference type="SUPFAM" id="SSF52540">
    <property type="entry name" value="P-loop containing nucleoside triphosphate hydrolases"/>
    <property type="match status" value="1"/>
</dbReference>
<organism evidence="2 3">
    <name type="scientific">Glycomyces buryatensis</name>
    <dbReference type="NCBI Taxonomy" id="2570927"/>
    <lineage>
        <taxon>Bacteria</taxon>
        <taxon>Bacillati</taxon>
        <taxon>Actinomycetota</taxon>
        <taxon>Actinomycetes</taxon>
        <taxon>Glycomycetales</taxon>
        <taxon>Glycomycetaceae</taxon>
        <taxon>Glycomyces</taxon>
    </lineage>
</organism>
<dbReference type="GO" id="GO:0016887">
    <property type="term" value="F:ATP hydrolysis activity"/>
    <property type="evidence" value="ECO:0007669"/>
    <property type="project" value="InterPro"/>
</dbReference>
<keyword evidence="3" id="KW-1185">Reference proteome</keyword>
<dbReference type="InterPro" id="IPR027417">
    <property type="entry name" value="P-loop_NTPase"/>
</dbReference>
<name>A0A4S8QBC4_9ACTN</name>
<dbReference type="Proteomes" id="UP000308760">
    <property type="component" value="Unassembled WGS sequence"/>
</dbReference>
<dbReference type="EMBL" id="STGY01000060">
    <property type="protein sequence ID" value="THV40115.1"/>
    <property type="molecule type" value="Genomic_DNA"/>
</dbReference>
<comment type="caution">
    <text evidence="2">The sequence shown here is derived from an EMBL/GenBank/DDBJ whole genome shotgun (WGS) entry which is preliminary data.</text>
</comment>
<proteinExistence type="predicted"/>
<dbReference type="RefSeq" id="WP_136535630.1">
    <property type="nucleotide sequence ID" value="NZ_STGY01000060.1"/>
</dbReference>
<evidence type="ECO:0000259" key="1">
    <source>
        <dbReference type="Pfam" id="PF02374"/>
    </source>
</evidence>
<dbReference type="InterPro" id="IPR016300">
    <property type="entry name" value="ATPase_ArsA/GET3"/>
</dbReference>
<gene>
    <name evidence="2" type="ORF">FAB82_16475</name>
</gene>
<dbReference type="GO" id="GO:0005524">
    <property type="term" value="F:ATP binding"/>
    <property type="evidence" value="ECO:0007669"/>
    <property type="project" value="InterPro"/>
</dbReference>
<dbReference type="Gene3D" id="3.40.50.300">
    <property type="entry name" value="P-loop containing nucleotide triphosphate hydrolases"/>
    <property type="match status" value="1"/>
</dbReference>
<accession>A0A4S8QBC4</accession>
<evidence type="ECO:0000313" key="3">
    <source>
        <dbReference type="Proteomes" id="UP000308760"/>
    </source>
</evidence>
<feature type="domain" description="ArsA/GET3 Anion-transporting ATPase-like" evidence="1">
    <location>
        <begin position="13"/>
        <end position="164"/>
    </location>
</feature>
<evidence type="ECO:0000313" key="2">
    <source>
        <dbReference type="EMBL" id="THV40115.1"/>
    </source>
</evidence>
<dbReference type="PANTHER" id="PTHR10803">
    <property type="entry name" value="ARSENICAL PUMP-DRIVING ATPASE ARSENITE-TRANSLOCATING ATPASE"/>
    <property type="match status" value="1"/>
</dbReference>
<reference evidence="3" key="1">
    <citation type="submission" date="2019-04" db="EMBL/GenBank/DDBJ databases">
        <title>Nocardioides xinjiangensis sp. nov.</title>
        <authorList>
            <person name="Liu S."/>
        </authorList>
    </citation>
    <scope>NUCLEOTIDE SEQUENCE [LARGE SCALE GENOMIC DNA]</scope>
    <source>
        <strain evidence="3">18</strain>
    </source>
</reference>